<keyword evidence="3" id="KW-1185">Reference proteome</keyword>
<gene>
    <name evidence="2" type="ORF">DP114_25165</name>
</gene>
<organism evidence="2 3">
    <name type="scientific">Brasilonema sennae CENA114</name>
    <dbReference type="NCBI Taxonomy" id="415709"/>
    <lineage>
        <taxon>Bacteria</taxon>
        <taxon>Bacillati</taxon>
        <taxon>Cyanobacteriota</taxon>
        <taxon>Cyanophyceae</taxon>
        <taxon>Nostocales</taxon>
        <taxon>Scytonemataceae</taxon>
        <taxon>Brasilonema</taxon>
        <taxon>Bromeliae group (in: Brasilonema)</taxon>
    </lineage>
</organism>
<feature type="transmembrane region" description="Helical" evidence="1">
    <location>
        <begin position="20"/>
        <end position="41"/>
    </location>
</feature>
<feature type="transmembrane region" description="Helical" evidence="1">
    <location>
        <begin position="167"/>
        <end position="184"/>
    </location>
</feature>
<dbReference type="RefSeq" id="WP_169264617.1">
    <property type="nucleotide sequence ID" value="NZ_CAWOXK010000001.1"/>
</dbReference>
<evidence type="ECO:0008006" key="4">
    <source>
        <dbReference type="Google" id="ProtNLM"/>
    </source>
</evidence>
<evidence type="ECO:0000313" key="2">
    <source>
        <dbReference type="EMBL" id="QDL10753.1"/>
    </source>
</evidence>
<dbReference type="KEGG" id="bsen:DP114_25165"/>
<dbReference type="PANTHER" id="PTHR34548">
    <property type="entry name" value="PROTEIN TIC 21, CHLOROPLASTIC"/>
    <property type="match status" value="1"/>
</dbReference>
<reference evidence="2 3" key="1">
    <citation type="submission" date="2018-06" db="EMBL/GenBank/DDBJ databases">
        <title>Comparative genomics of Brasilonema spp. strains.</title>
        <authorList>
            <person name="Alvarenga D.O."/>
            <person name="Fiore M.F."/>
            <person name="Varani A.M."/>
        </authorList>
    </citation>
    <scope>NUCLEOTIDE SEQUENCE [LARGE SCALE GENOMIC DNA]</scope>
    <source>
        <strain evidence="2 3">CENA114</strain>
    </source>
</reference>
<name>A0A856MHM4_9CYAN</name>
<feature type="transmembrane region" description="Helical" evidence="1">
    <location>
        <begin position="53"/>
        <end position="76"/>
    </location>
</feature>
<keyword evidence="1" id="KW-1133">Transmembrane helix</keyword>
<keyword evidence="1" id="KW-0472">Membrane</keyword>
<feature type="transmembrane region" description="Helical" evidence="1">
    <location>
        <begin position="102"/>
        <end position="125"/>
    </location>
</feature>
<protein>
    <recommendedName>
        <fullName evidence="4">DUF3611 family protein</fullName>
    </recommendedName>
</protein>
<dbReference type="Proteomes" id="UP000503129">
    <property type="component" value="Chromosome"/>
</dbReference>
<dbReference type="Pfam" id="PF12263">
    <property type="entry name" value="DUF3611"/>
    <property type="match status" value="1"/>
</dbReference>
<dbReference type="AlphaFoldDB" id="A0A856MHM4"/>
<dbReference type="PANTHER" id="PTHR34548:SF2">
    <property type="entry name" value="PROTEIN TIC 21, CHLOROPLASTIC"/>
    <property type="match status" value="1"/>
</dbReference>
<evidence type="ECO:0000313" key="3">
    <source>
        <dbReference type="Proteomes" id="UP000503129"/>
    </source>
</evidence>
<sequence length="193" mass="20742">MSDLSTLRAIAQVFRLTGWISFWIQLVLGVVSGVILLFAVFSQRGANSSSNPGTGFGAIFAVAGLVALAIGIYIAFRYTRLGLRLESSNSNNRPRKVETVQVVRFAIVVHLVGMLVTLLGAQIIVGTLVTKSLTLPQLGAGVITQIDPSRSIQPLDMFVVQANTNTVTAHFGGLVASIWILYRISKPQSERSS</sequence>
<keyword evidence="1" id="KW-0812">Transmembrane</keyword>
<dbReference type="EMBL" id="CP030118">
    <property type="protein sequence ID" value="QDL10753.1"/>
    <property type="molecule type" value="Genomic_DNA"/>
</dbReference>
<accession>A0A856MHM4</accession>
<proteinExistence type="predicted"/>
<evidence type="ECO:0000256" key="1">
    <source>
        <dbReference type="SAM" id="Phobius"/>
    </source>
</evidence>
<dbReference type="InterPro" id="IPR022051">
    <property type="entry name" value="DUF3611"/>
</dbReference>